<dbReference type="InterPro" id="IPR008913">
    <property type="entry name" value="Znf_CHY"/>
</dbReference>
<dbReference type="SUPFAM" id="SSF161245">
    <property type="entry name" value="Zinc hairpin stack"/>
    <property type="match status" value="1"/>
</dbReference>
<dbReference type="GO" id="GO:0008270">
    <property type="term" value="F:zinc ion binding"/>
    <property type="evidence" value="ECO:0007669"/>
    <property type="project" value="UniProtKB-KW"/>
</dbReference>
<organism evidence="8 9">
    <name type="scientific">Tubulinosema ratisbonensis</name>
    <dbReference type="NCBI Taxonomy" id="291195"/>
    <lineage>
        <taxon>Eukaryota</taxon>
        <taxon>Fungi</taxon>
        <taxon>Fungi incertae sedis</taxon>
        <taxon>Microsporidia</taxon>
        <taxon>Tubulinosematoidea</taxon>
        <taxon>Tubulinosematidae</taxon>
        <taxon>Tubulinosema</taxon>
    </lineage>
</organism>
<dbReference type="InterPro" id="IPR037274">
    <property type="entry name" value="Znf_CHY_sf"/>
</dbReference>
<sequence length="242" mass="27967">MPTISQNRFGCIHYKRNCLLVCNICSRTYPCTHCHDKTENHRLIGRNVSDMVCLVCGITQKKSNKCINCATFMGEYFCETCSFWSYEIKVFHCKFCGVCRLGDTNKFMHCEKCSICIEKKDHKHVSSGVKNNCPICAEYLLYSSKEVILLRCGHYIHKECHDTNLTSSIHCPICFKLVGDDDVIRNKIEMMINANKNENYKVELHVCQIKCFECGEICVKDSFMLFNQCNKCKSFNTKLMSD</sequence>
<dbReference type="Pfam" id="PF05495">
    <property type="entry name" value="zf-CHY"/>
    <property type="match status" value="1"/>
</dbReference>
<dbReference type="PROSITE" id="PS50216">
    <property type="entry name" value="DHHC"/>
    <property type="match status" value="1"/>
</dbReference>
<dbReference type="STRING" id="291195.A0A437AMH8"/>
<dbReference type="Pfam" id="PF13639">
    <property type="entry name" value="zf-RING_2"/>
    <property type="match status" value="1"/>
</dbReference>
<keyword evidence="2 4" id="KW-0863">Zinc-finger</keyword>
<evidence type="ECO:0000256" key="2">
    <source>
        <dbReference type="ARBA" id="ARBA00022771"/>
    </source>
</evidence>
<dbReference type="OrthoDB" id="411372at2759"/>
<dbReference type="GO" id="GO:0005634">
    <property type="term" value="C:nucleus"/>
    <property type="evidence" value="ECO:0007669"/>
    <property type="project" value="TreeGrafter"/>
</dbReference>
<dbReference type="InterPro" id="IPR017921">
    <property type="entry name" value="Znf_CTCHY"/>
</dbReference>
<comment type="caution">
    <text evidence="8">The sequence shown here is derived from an EMBL/GenBank/DDBJ whole genome shotgun (WGS) entry which is preliminary data.</text>
</comment>
<dbReference type="InterPro" id="IPR001841">
    <property type="entry name" value="Znf_RING"/>
</dbReference>
<keyword evidence="9" id="KW-1185">Reference proteome</keyword>
<keyword evidence="3" id="KW-0862">Zinc</keyword>
<proteinExistence type="predicted"/>
<dbReference type="PROSITE" id="PS50089">
    <property type="entry name" value="ZF_RING_2"/>
    <property type="match status" value="1"/>
</dbReference>
<evidence type="ECO:0000313" key="9">
    <source>
        <dbReference type="Proteomes" id="UP000282876"/>
    </source>
</evidence>
<dbReference type="InterPro" id="IPR037275">
    <property type="entry name" value="Znf_CTCHY_sf"/>
</dbReference>
<evidence type="ECO:0000256" key="4">
    <source>
        <dbReference type="PROSITE-ProRule" id="PRU00601"/>
    </source>
</evidence>
<dbReference type="Proteomes" id="UP000282876">
    <property type="component" value="Unassembled WGS sequence"/>
</dbReference>
<dbReference type="GO" id="GO:0061630">
    <property type="term" value="F:ubiquitin protein ligase activity"/>
    <property type="evidence" value="ECO:0007669"/>
    <property type="project" value="TreeGrafter"/>
</dbReference>
<dbReference type="InterPro" id="IPR013083">
    <property type="entry name" value="Znf_RING/FYVE/PHD"/>
</dbReference>
<accession>A0A437AMH8</accession>
<dbReference type="SUPFAM" id="SSF57850">
    <property type="entry name" value="RING/U-box"/>
    <property type="match status" value="1"/>
</dbReference>
<dbReference type="SUPFAM" id="SSF161219">
    <property type="entry name" value="CHY zinc finger-like"/>
    <property type="match status" value="1"/>
</dbReference>
<dbReference type="EMBL" id="RCSS01000235">
    <property type="protein sequence ID" value="RVD92382.1"/>
    <property type="molecule type" value="Genomic_DNA"/>
</dbReference>
<dbReference type="VEuPathDB" id="MicrosporidiaDB:TUBRATIS_11220"/>
<dbReference type="GO" id="GO:0016567">
    <property type="term" value="P:protein ubiquitination"/>
    <property type="evidence" value="ECO:0007669"/>
    <property type="project" value="TreeGrafter"/>
</dbReference>
<feature type="domain" description="RING-type" evidence="5">
    <location>
        <begin position="133"/>
        <end position="174"/>
    </location>
</feature>
<evidence type="ECO:0000256" key="3">
    <source>
        <dbReference type="ARBA" id="ARBA00022833"/>
    </source>
</evidence>
<evidence type="ECO:0000259" key="6">
    <source>
        <dbReference type="PROSITE" id="PS51266"/>
    </source>
</evidence>
<dbReference type="PROSITE" id="PS51266">
    <property type="entry name" value="ZF_CHY"/>
    <property type="match status" value="1"/>
</dbReference>
<evidence type="ECO:0000259" key="5">
    <source>
        <dbReference type="PROSITE" id="PS50089"/>
    </source>
</evidence>
<evidence type="ECO:0000259" key="7">
    <source>
        <dbReference type="PROSITE" id="PS51270"/>
    </source>
</evidence>
<name>A0A437AMH8_9MICR</name>
<dbReference type="AlphaFoldDB" id="A0A437AMH8"/>
<protein>
    <submittedName>
        <fullName evidence="8">CHY zinc finger domain-containing protein</fullName>
    </submittedName>
</protein>
<feature type="domain" description="CTCHY-type" evidence="7">
    <location>
        <begin position="73"/>
        <end position="132"/>
    </location>
</feature>
<evidence type="ECO:0000313" key="8">
    <source>
        <dbReference type="EMBL" id="RVD92382.1"/>
    </source>
</evidence>
<dbReference type="PROSITE" id="PS51270">
    <property type="entry name" value="ZF_CTCHY"/>
    <property type="match status" value="1"/>
</dbReference>
<gene>
    <name evidence="8" type="ORF">TUBRATIS_11220</name>
</gene>
<dbReference type="Gene3D" id="3.30.40.10">
    <property type="entry name" value="Zinc/RING finger domain, C3HC4 (zinc finger)"/>
    <property type="match status" value="1"/>
</dbReference>
<dbReference type="GO" id="GO:0006511">
    <property type="term" value="P:ubiquitin-dependent protein catabolic process"/>
    <property type="evidence" value="ECO:0007669"/>
    <property type="project" value="TreeGrafter"/>
</dbReference>
<dbReference type="SMART" id="SM00184">
    <property type="entry name" value="RING"/>
    <property type="match status" value="1"/>
</dbReference>
<feature type="domain" description="CHY-type" evidence="6">
    <location>
        <begin position="4"/>
        <end position="71"/>
    </location>
</feature>
<dbReference type="PANTHER" id="PTHR21319">
    <property type="entry name" value="RING FINGER AND CHY ZINC FINGER DOMAIN-CONTAINING PROTEIN 1"/>
    <property type="match status" value="1"/>
</dbReference>
<evidence type="ECO:0000256" key="1">
    <source>
        <dbReference type="ARBA" id="ARBA00022723"/>
    </source>
</evidence>
<reference evidence="8 9" key="1">
    <citation type="submission" date="2018-10" db="EMBL/GenBank/DDBJ databases">
        <title>Draft genome sequence of the microsporidian Tubulinosema ratisbonensis.</title>
        <authorList>
            <person name="Polonais V."/>
            <person name="Peyretaillade E."/>
            <person name="Niehus S."/>
            <person name="Wawrzyniak I."/>
            <person name="Franchet A."/>
            <person name="Gaspin C."/>
            <person name="Reichstadt M."/>
            <person name="Belser C."/>
            <person name="Labadie K."/>
            <person name="Delbac F."/>
            <person name="Ferrandon D."/>
        </authorList>
    </citation>
    <scope>NUCLEOTIDE SEQUENCE [LARGE SCALE GENOMIC DNA]</scope>
    <source>
        <strain evidence="8 9">Franzen</strain>
    </source>
</reference>
<keyword evidence="1" id="KW-0479">Metal-binding</keyword>